<evidence type="ECO:0000313" key="2">
    <source>
        <dbReference type="EMBL" id="NHC34689.1"/>
    </source>
</evidence>
<keyword evidence="1" id="KW-0472">Membrane</keyword>
<keyword evidence="1" id="KW-0812">Transmembrane</keyword>
<name>A0A9X5E3X3_9CYAN</name>
<reference evidence="2 3" key="1">
    <citation type="journal article" date="2015" name="Genome Announc.">
        <title>Draft Genome Sequence of the Terrestrial Cyanobacterium Scytonema millei VB511283, Isolated from Eastern India.</title>
        <authorList>
            <person name="Sen D."/>
            <person name="Chandrababunaidu M.M."/>
            <person name="Singh D."/>
            <person name="Sanghi N."/>
            <person name="Ghorai A."/>
            <person name="Mishra G.P."/>
            <person name="Madduluri M."/>
            <person name="Adhikary S.P."/>
            <person name="Tripathy S."/>
        </authorList>
    </citation>
    <scope>NUCLEOTIDE SEQUENCE [LARGE SCALE GENOMIC DNA]</scope>
    <source>
        <strain evidence="2 3">VB511283</strain>
    </source>
</reference>
<accession>A0A9X5E3X3</accession>
<keyword evidence="3" id="KW-1185">Reference proteome</keyword>
<dbReference type="RefSeq" id="WP_132866826.1">
    <property type="nucleotide sequence ID" value="NZ_JTJC03000002.1"/>
</dbReference>
<evidence type="ECO:0000256" key="1">
    <source>
        <dbReference type="SAM" id="Phobius"/>
    </source>
</evidence>
<dbReference type="OrthoDB" id="457956at2"/>
<keyword evidence="1" id="KW-1133">Transmembrane helix</keyword>
<proteinExistence type="predicted"/>
<feature type="transmembrane region" description="Helical" evidence="1">
    <location>
        <begin position="43"/>
        <end position="59"/>
    </location>
</feature>
<sequence length="120" mass="13728">MSSDAFLKNLLSQKNNTKQIIVSEAKHNNIKTDNVAINHPSEVSLAIVFFSGLVCFLMYSKRWRTTRENVEDLSEITSSHIPCKRCRFFSNNPYLKCAVQPIITMTKEAIDCAEFRPKIT</sequence>
<dbReference type="EMBL" id="JTJC03000002">
    <property type="protein sequence ID" value="NHC34689.1"/>
    <property type="molecule type" value="Genomic_DNA"/>
</dbReference>
<organism evidence="2 3">
    <name type="scientific">Scytonema millei VB511283</name>
    <dbReference type="NCBI Taxonomy" id="1245923"/>
    <lineage>
        <taxon>Bacteria</taxon>
        <taxon>Bacillati</taxon>
        <taxon>Cyanobacteriota</taxon>
        <taxon>Cyanophyceae</taxon>
        <taxon>Nostocales</taxon>
        <taxon>Scytonemataceae</taxon>
        <taxon>Scytonema</taxon>
    </lineage>
</organism>
<protein>
    <submittedName>
        <fullName evidence="2">Uncharacterized protein</fullName>
    </submittedName>
</protein>
<evidence type="ECO:0000313" key="3">
    <source>
        <dbReference type="Proteomes" id="UP000031532"/>
    </source>
</evidence>
<comment type="caution">
    <text evidence="2">The sequence shown here is derived from an EMBL/GenBank/DDBJ whole genome shotgun (WGS) entry which is preliminary data.</text>
</comment>
<dbReference type="AlphaFoldDB" id="A0A9X5E3X3"/>
<gene>
    <name evidence="2" type="ORF">QH73_0008450</name>
</gene>
<dbReference type="Proteomes" id="UP000031532">
    <property type="component" value="Unassembled WGS sequence"/>
</dbReference>